<keyword evidence="11 18" id="KW-0808">Transferase</keyword>
<comment type="pathway">
    <text evidence="5">Cofactor biosynthesis; adenosylcobalamin biosynthesis; adenosylcobalamin from cob(II)yrinate a,c-diamide: step 6/7.</text>
</comment>
<dbReference type="SUPFAM" id="SSF52540">
    <property type="entry name" value="P-loop containing nucleoside triphosphate hydrolases"/>
    <property type="match status" value="1"/>
</dbReference>
<dbReference type="InterPro" id="IPR003203">
    <property type="entry name" value="CobU/CobP"/>
</dbReference>
<keyword evidence="15" id="KW-0342">GTP-binding</keyword>
<dbReference type="EMBL" id="UOFR01000012">
    <property type="protein sequence ID" value="VAW91524.1"/>
    <property type="molecule type" value="Genomic_DNA"/>
</dbReference>
<gene>
    <name evidence="18" type="ORF">MNBD_GAMMA21-1070</name>
</gene>
<evidence type="ECO:0000256" key="4">
    <source>
        <dbReference type="ARBA" id="ARBA00003889"/>
    </source>
</evidence>
<evidence type="ECO:0000256" key="16">
    <source>
        <dbReference type="ARBA" id="ARBA00029570"/>
    </source>
</evidence>
<dbReference type="CDD" id="cd00544">
    <property type="entry name" value="CobU"/>
    <property type="match status" value="1"/>
</dbReference>
<keyword evidence="14" id="KW-0067">ATP-binding</keyword>
<evidence type="ECO:0000256" key="11">
    <source>
        <dbReference type="ARBA" id="ARBA00022679"/>
    </source>
</evidence>
<comment type="similarity">
    <text evidence="7">Belongs to the CobU/CobP family.</text>
</comment>
<keyword evidence="13 18" id="KW-0418">Kinase</keyword>
<dbReference type="GO" id="GO:0005524">
    <property type="term" value="F:ATP binding"/>
    <property type="evidence" value="ECO:0007669"/>
    <property type="project" value="UniProtKB-KW"/>
</dbReference>
<name>A0A3B1ACK6_9ZZZZ</name>
<evidence type="ECO:0000313" key="18">
    <source>
        <dbReference type="EMBL" id="VAW91524.1"/>
    </source>
</evidence>
<dbReference type="GO" id="GO:0009236">
    <property type="term" value="P:cobalamin biosynthetic process"/>
    <property type="evidence" value="ECO:0007669"/>
    <property type="project" value="UniProtKB-KW"/>
</dbReference>
<dbReference type="GO" id="GO:0043752">
    <property type="term" value="F:adenosylcobinamide kinase activity"/>
    <property type="evidence" value="ECO:0007669"/>
    <property type="project" value="UniProtKB-EC"/>
</dbReference>
<dbReference type="EC" id="2.7.7.62" evidence="9"/>
<comment type="catalytic activity">
    <reaction evidence="3">
        <text>adenosylcob(III)inamide + GTP = adenosylcob(III)inamide phosphate + GDP + H(+)</text>
        <dbReference type="Rhea" id="RHEA:15765"/>
        <dbReference type="ChEBI" id="CHEBI:2480"/>
        <dbReference type="ChEBI" id="CHEBI:15378"/>
        <dbReference type="ChEBI" id="CHEBI:37565"/>
        <dbReference type="ChEBI" id="CHEBI:58189"/>
        <dbReference type="ChEBI" id="CHEBI:58502"/>
        <dbReference type="EC" id="2.7.1.156"/>
    </reaction>
</comment>
<dbReference type="EC" id="2.7.1.156" evidence="8"/>
<dbReference type="Pfam" id="PF02283">
    <property type="entry name" value="CobU"/>
    <property type="match status" value="1"/>
</dbReference>
<evidence type="ECO:0000256" key="14">
    <source>
        <dbReference type="ARBA" id="ARBA00022840"/>
    </source>
</evidence>
<evidence type="ECO:0000256" key="2">
    <source>
        <dbReference type="ARBA" id="ARBA00000711"/>
    </source>
</evidence>
<dbReference type="PANTHER" id="PTHR34848">
    <property type="match status" value="1"/>
</dbReference>
<evidence type="ECO:0000256" key="8">
    <source>
        <dbReference type="ARBA" id="ARBA00012016"/>
    </source>
</evidence>
<evidence type="ECO:0000256" key="13">
    <source>
        <dbReference type="ARBA" id="ARBA00022777"/>
    </source>
</evidence>
<reference evidence="18" key="1">
    <citation type="submission" date="2018-06" db="EMBL/GenBank/DDBJ databases">
        <authorList>
            <person name="Zhirakovskaya E."/>
        </authorList>
    </citation>
    <scope>NUCLEOTIDE SEQUENCE</scope>
</reference>
<comment type="catalytic activity">
    <reaction evidence="1">
        <text>adenosylcob(III)inamide + ATP = adenosylcob(III)inamide phosphate + ADP + H(+)</text>
        <dbReference type="Rhea" id="RHEA:15769"/>
        <dbReference type="ChEBI" id="CHEBI:2480"/>
        <dbReference type="ChEBI" id="CHEBI:15378"/>
        <dbReference type="ChEBI" id="CHEBI:30616"/>
        <dbReference type="ChEBI" id="CHEBI:58502"/>
        <dbReference type="ChEBI" id="CHEBI:456216"/>
        <dbReference type="EC" id="2.7.1.156"/>
    </reaction>
</comment>
<comment type="pathway">
    <text evidence="6">Cofactor biosynthesis; adenosylcobalamin biosynthesis; adenosylcobalamin from cob(II)yrinate a,c-diamide: step 5/7.</text>
</comment>
<evidence type="ECO:0000256" key="15">
    <source>
        <dbReference type="ARBA" id="ARBA00023134"/>
    </source>
</evidence>
<dbReference type="GO" id="GO:0008820">
    <property type="term" value="F:cobinamide phosphate guanylyltransferase activity"/>
    <property type="evidence" value="ECO:0007669"/>
    <property type="project" value="UniProtKB-EC"/>
</dbReference>
<comment type="function">
    <text evidence="4">Catalyzes ATP-dependent phosphorylation of adenosylcobinamide and addition of GMP to adenosylcobinamide phosphate.</text>
</comment>
<evidence type="ECO:0000256" key="12">
    <source>
        <dbReference type="ARBA" id="ARBA00022741"/>
    </source>
</evidence>
<dbReference type="AlphaFoldDB" id="A0A3B1ACK6"/>
<evidence type="ECO:0000256" key="7">
    <source>
        <dbReference type="ARBA" id="ARBA00007490"/>
    </source>
</evidence>
<keyword evidence="12" id="KW-0547">Nucleotide-binding</keyword>
<evidence type="ECO:0000256" key="6">
    <source>
        <dbReference type="ARBA" id="ARBA00005159"/>
    </source>
</evidence>
<proteinExistence type="inferred from homology"/>
<keyword evidence="18" id="KW-0548">Nucleotidyltransferase</keyword>
<evidence type="ECO:0000256" key="3">
    <source>
        <dbReference type="ARBA" id="ARBA00001522"/>
    </source>
</evidence>
<dbReference type="GO" id="GO:0005525">
    <property type="term" value="F:GTP binding"/>
    <property type="evidence" value="ECO:0007669"/>
    <property type="project" value="UniProtKB-KW"/>
</dbReference>
<dbReference type="NCBIfam" id="NF004469">
    <property type="entry name" value="PRK05800.1"/>
    <property type="match status" value="1"/>
</dbReference>
<comment type="catalytic activity">
    <reaction evidence="2">
        <text>adenosylcob(III)inamide phosphate + GTP + H(+) = adenosylcob(III)inamide-GDP + diphosphate</text>
        <dbReference type="Rhea" id="RHEA:22712"/>
        <dbReference type="ChEBI" id="CHEBI:15378"/>
        <dbReference type="ChEBI" id="CHEBI:33019"/>
        <dbReference type="ChEBI" id="CHEBI:37565"/>
        <dbReference type="ChEBI" id="CHEBI:58502"/>
        <dbReference type="ChEBI" id="CHEBI:60487"/>
        <dbReference type="EC" id="2.7.7.62"/>
    </reaction>
</comment>
<keyword evidence="10" id="KW-0169">Cobalamin biosynthesis</keyword>
<evidence type="ECO:0000256" key="9">
    <source>
        <dbReference type="ARBA" id="ARBA00012523"/>
    </source>
</evidence>
<dbReference type="PIRSF" id="PIRSF006135">
    <property type="entry name" value="CobU"/>
    <property type="match status" value="1"/>
</dbReference>
<dbReference type="InterPro" id="IPR027417">
    <property type="entry name" value="P-loop_NTPase"/>
</dbReference>
<evidence type="ECO:0000256" key="5">
    <source>
        <dbReference type="ARBA" id="ARBA00004692"/>
    </source>
</evidence>
<protein>
    <recommendedName>
        <fullName evidence="16">Adenosylcobinamide kinase</fullName>
        <ecNumber evidence="8">2.7.1.156</ecNumber>
        <ecNumber evidence="9">2.7.7.62</ecNumber>
    </recommendedName>
    <alternativeName>
        <fullName evidence="17">Adenosylcobinamide-phosphate guanylyltransferase</fullName>
    </alternativeName>
</protein>
<dbReference type="PANTHER" id="PTHR34848:SF1">
    <property type="entry name" value="BIFUNCTIONAL ADENOSYLCOBALAMIN BIOSYNTHESIS PROTEIN COBU"/>
    <property type="match status" value="1"/>
</dbReference>
<evidence type="ECO:0000256" key="10">
    <source>
        <dbReference type="ARBA" id="ARBA00022573"/>
    </source>
</evidence>
<organism evidence="18">
    <name type="scientific">hydrothermal vent metagenome</name>
    <dbReference type="NCBI Taxonomy" id="652676"/>
    <lineage>
        <taxon>unclassified sequences</taxon>
        <taxon>metagenomes</taxon>
        <taxon>ecological metagenomes</taxon>
    </lineage>
</organism>
<evidence type="ECO:0000256" key="1">
    <source>
        <dbReference type="ARBA" id="ARBA00000312"/>
    </source>
</evidence>
<sequence>MLELVIGGARSGKSAYAEQRAKDSHHSVLYIATATADDDEMLHRIAFHKNTRPSGWQTIEEPIQLGKILTTLSNPSVPSEPVKPFVIVDCLTLWMTNILALELVQYENEITSFFEAIDSTTTSIIFVTNEIGMGVVPLGEETRRFIDESGRLHQRLAKQCHRVTQMIAGIENRIKDE</sequence>
<dbReference type="Gene3D" id="3.40.50.300">
    <property type="entry name" value="P-loop containing nucleotide triphosphate hydrolases"/>
    <property type="match status" value="1"/>
</dbReference>
<accession>A0A3B1ACK6</accession>
<evidence type="ECO:0000256" key="17">
    <source>
        <dbReference type="ARBA" id="ARBA00030571"/>
    </source>
</evidence>